<keyword evidence="3" id="KW-1185">Reference proteome</keyword>
<accession>A0A178ILR6</accession>
<reference evidence="2 3" key="1">
    <citation type="submission" date="2016-01" db="EMBL/GenBank/DDBJ databases">
        <title>High potential of lignocellulose degradation of a new Verrucomicrobia species.</title>
        <authorList>
            <person name="Wang Y."/>
            <person name="Shi Y."/>
            <person name="Qiu Z."/>
            <person name="Liu S."/>
            <person name="Yang H."/>
        </authorList>
    </citation>
    <scope>NUCLEOTIDE SEQUENCE [LARGE SCALE GENOMIC DNA]</scope>
    <source>
        <strain evidence="2 3">TSB47</strain>
    </source>
</reference>
<dbReference type="EMBL" id="LRRQ01000046">
    <property type="protein sequence ID" value="OAM90833.1"/>
    <property type="molecule type" value="Genomic_DNA"/>
</dbReference>
<dbReference type="STRING" id="1184151.AW736_05880"/>
<protein>
    <recommendedName>
        <fullName evidence="1">BD-FAE-like domain-containing protein</fullName>
    </recommendedName>
</protein>
<sequence length="203" mass="22387">MHDAAQALQFVRSKADEWNIDPCNVGLWGRSAGACTALWLATHPDLADASSPEMIPRQSTRPSCVAAIFAQTTLDPLQMRAWVGRELTYGPHAFGISTGGLSAGGRFDRFIAERTALLPLIEEFSPASLIGAHAPPIYLDYLDFTMEPSEPLDAYYVHSPRFGQGLAELAKTAGVECHLRYADKKDADYSGWKEFLIQKLKRM</sequence>
<gene>
    <name evidence="2" type="ORF">AW736_05880</name>
</gene>
<dbReference type="InterPro" id="IPR049492">
    <property type="entry name" value="BD-FAE-like_dom"/>
</dbReference>
<evidence type="ECO:0000259" key="1">
    <source>
        <dbReference type="Pfam" id="PF20434"/>
    </source>
</evidence>
<comment type="caution">
    <text evidence="2">The sequence shown here is derived from an EMBL/GenBank/DDBJ whole genome shotgun (WGS) entry which is preliminary data.</text>
</comment>
<dbReference type="AlphaFoldDB" id="A0A178ILR6"/>
<dbReference type="Proteomes" id="UP000078486">
    <property type="component" value="Unassembled WGS sequence"/>
</dbReference>
<dbReference type="SUPFAM" id="SSF53474">
    <property type="entry name" value="alpha/beta-Hydrolases"/>
    <property type="match status" value="1"/>
</dbReference>
<dbReference type="Pfam" id="PF20434">
    <property type="entry name" value="BD-FAE"/>
    <property type="match status" value="1"/>
</dbReference>
<dbReference type="InterPro" id="IPR029058">
    <property type="entry name" value="AB_hydrolase_fold"/>
</dbReference>
<organism evidence="2 3">
    <name type="scientific">Termitidicoccus mucosus</name>
    <dbReference type="NCBI Taxonomy" id="1184151"/>
    <lineage>
        <taxon>Bacteria</taxon>
        <taxon>Pseudomonadati</taxon>
        <taxon>Verrucomicrobiota</taxon>
        <taxon>Opitutia</taxon>
        <taxon>Opitutales</taxon>
        <taxon>Opitutaceae</taxon>
        <taxon>Termitidicoccus</taxon>
    </lineage>
</organism>
<proteinExistence type="predicted"/>
<feature type="domain" description="BD-FAE-like" evidence="1">
    <location>
        <begin position="1"/>
        <end position="71"/>
    </location>
</feature>
<evidence type="ECO:0000313" key="2">
    <source>
        <dbReference type="EMBL" id="OAM90833.1"/>
    </source>
</evidence>
<dbReference type="Gene3D" id="3.40.50.1820">
    <property type="entry name" value="alpha/beta hydrolase"/>
    <property type="match status" value="1"/>
</dbReference>
<evidence type="ECO:0000313" key="3">
    <source>
        <dbReference type="Proteomes" id="UP000078486"/>
    </source>
</evidence>
<name>A0A178ILR6_9BACT</name>